<keyword evidence="5" id="KW-1185">Reference proteome</keyword>
<dbReference type="SUPFAM" id="SSF102705">
    <property type="entry name" value="NIF3 (NGG1p interacting factor 3)-like"/>
    <property type="match status" value="1"/>
</dbReference>
<dbReference type="Gene3D" id="3.40.1390.30">
    <property type="entry name" value="NIF3 (NGG1p interacting factor 3)-like"/>
    <property type="match status" value="2"/>
</dbReference>
<comment type="caution">
    <text evidence="4">The sequence shown here is derived from an EMBL/GenBank/DDBJ whole genome shotgun (WGS) entry which is preliminary data.</text>
</comment>
<evidence type="ECO:0000256" key="3">
    <source>
        <dbReference type="PIRSR" id="PIRSR602678-1"/>
    </source>
</evidence>
<reference evidence="4 5" key="1">
    <citation type="journal article" date="2013" name="Nature">
        <title>Anaerobic oxidation of methane coupled to nitrate reduction in a novel archaeal lineage.</title>
        <authorList>
            <person name="Haroon M.F."/>
            <person name="Hu S."/>
            <person name="Shi Y."/>
            <person name="Imelfort M."/>
            <person name="Keller J."/>
            <person name="Hugenholtz P."/>
            <person name="Yuan Z."/>
            <person name="Tyson G.W."/>
        </authorList>
    </citation>
    <scope>NUCLEOTIDE SEQUENCE [LARGE SCALE GENOMIC DNA]</scope>
    <source>
        <strain evidence="4 5">ANME-2d</strain>
    </source>
</reference>
<evidence type="ECO:0000313" key="4">
    <source>
        <dbReference type="EMBL" id="KCZ70445.1"/>
    </source>
</evidence>
<proteinExistence type="inferred from homology"/>
<evidence type="ECO:0000256" key="1">
    <source>
        <dbReference type="ARBA" id="ARBA00006964"/>
    </source>
</evidence>
<dbReference type="Proteomes" id="UP000027153">
    <property type="component" value="Unassembled WGS sequence"/>
</dbReference>
<dbReference type="PANTHER" id="PTHR13799">
    <property type="entry name" value="NGG1 INTERACTING FACTOR 3"/>
    <property type="match status" value="1"/>
</dbReference>
<feature type="binding site" evidence="3">
    <location>
        <position position="102"/>
    </location>
    <ligand>
        <name>a divalent metal cation</name>
        <dbReference type="ChEBI" id="CHEBI:60240"/>
        <label>1</label>
    </ligand>
</feature>
<dbReference type="FunFam" id="3.40.1390.30:FF:000001">
    <property type="entry name" value="GTP cyclohydrolase 1 type 2"/>
    <property type="match status" value="1"/>
</dbReference>
<accession>A0A062V503</accession>
<gene>
    <name evidence="4" type="ORF">ANME2D_03360</name>
</gene>
<name>A0A062V503_9EURY</name>
<dbReference type="AlphaFoldDB" id="A0A062V503"/>
<feature type="binding site" evidence="3">
    <location>
        <position position="214"/>
    </location>
    <ligand>
        <name>a divalent metal cation</name>
        <dbReference type="ChEBI" id="CHEBI:60240"/>
        <label>1</label>
    </ligand>
</feature>
<dbReference type="PATRIC" id="fig|1392998.3.peg.3351"/>
<dbReference type="Pfam" id="PF01784">
    <property type="entry name" value="DUF34_NIF3"/>
    <property type="match status" value="1"/>
</dbReference>
<feature type="binding site" evidence="3">
    <location>
        <position position="65"/>
    </location>
    <ligand>
        <name>a divalent metal cation</name>
        <dbReference type="ChEBI" id="CHEBI:60240"/>
        <label>1</label>
    </ligand>
</feature>
<dbReference type="InterPro" id="IPR036069">
    <property type="entry name" value="DUF34/NIF3_sf"/>
</dbReference>
<evidence type="ECO:0000256" key="2">
    <source>
        <dbReference type="ARBA" id="ARBA00022723"/>
    </source>
</evidence>
<dbReference type="NCBIfam" id="TIGR00486">
    <property type="entry name" value="YbgI_SA1388"/>
    <property type="match status" value="1"/>
</dbReference>
<protein>
    <submittedName>
        <fullName evidence="4">Dinuclear metal center protein, YbgI/SA1388 family</fullName>
    </submittedName>
</protein>
<dbReference type="RefSeq" id="WP_048093980.1">
    <property type="nucleotide sequence ID" value="NZ_JMIY01000008.1"/>
</dbReference>
<organism evidence="4 5">
    <name type="scientific">Candidatus Methanoperedens nitratireducens</name>
    <dbReference type="NCBI Taxonomy" id="1392998"/>
    <lineage>
        <taxon>Archaea</taxon>
        <taxon>Methanobacteriati</taxon>
        <taxon>Methanobacteriota</taxon>
        <taxon>Stenosarchaea group</taxon>
        <taxon>Methanomicrobia</taxon>
        <taxon>Methanosarcinales</taxon>
        <taxon>ANME-2 cluster</taxon>
        <taxon>Candidatus Methanoperedentaceae</taxon>
        <taxon>Candidatus Methanoperedens</taxon>
    </lineage>
</organism>
<dbReference type="GO" id="GO:0005737">
    <property type="term" value="C:cytoplasm"/>
    <property type="evidence" value="ECO:0007669"/>
    <property type="project" value="TreeGrafter"/>
</dbReference>
<dbReference type="GO" id="GO:0046872">
    <property type="term" value="F:metal ion binding"/>
    <property type="evidence" value="ECO:0007669"/>
    <property type="project" value="UniProtKB-KW"/>
</dbReference>
<dbReference type="EMBL" id="JMIY01000008">
    <property type="protein sequence ID" value="KCZ70445.1"/>
    <property type="molecule type" value="Genomic_DNA"/>
</dbReference>
<sequence>MELREIIAVLENIAPPELAEDFDKGRTGLVLDRDNDIKKIAVALDPTDFVLNRAARLGVDLLITHHTLIFDPINLISKRLSDTLKIAIDNDISIYTMHTNYDKAEGGVNDVLAELLGLRNPVPLELGRLGEIEPCSASEFASFIAEKLDTSVQYTGEGQIRKVMVIGGSGFRREYIDIAFAHGADALISGELRHDIIRYAGKLCLFDATHYATEAPAMERLCERLPVESVFIEDRPDIRSAK</sequence>
<dbReference type="InterPro" id="IPR002678">
    <property type="entry name" value="DUF34/NIF3"/>
</dbReference>
<dbReference type="OrthoDB" id="85198at2157"/>
<dbReference type="PANTHER" id="PTHR13799:SF14">
    <property type="entry name" value="GTP CYCLOHYDROLASE 1 TYPE 2 HOMOLOG"/>
    <property type="match status" value="1"/>
</dbReference>
<feature type="binding site" evidence="3">
    <location>
        <position position="66"/>
    </location>
    <ligand>
        <name>a divalent metal cation</name>
        <dbReference type="ChEBI" id="CHEBI:60240"/>
        <label>1</label>
    </ligand>
</feature>
<evidence type="ECO:0000313" key="5">
    <source>
        <dbReference type="Proteomes" id="UP000027153"/>
    </source>
</evidence>
<feature type="binding site" evidence="3">
    <location>
        <position position="210"/>
    </location>
    <ligand>
        <name>a divalent metal cation</name>
        <dbReference type="ChEBI" id="CHEBI:60240"/>
        <label>1</label>
    </ligand>
</feature>
<comment type="similarity">
    <text evidence="1">Belongs to the GTP cyclohydrolase I type 2/NIF3 family.</text>
</comment>
<keyword evidence="2 3" id="KW-0479">Metal-binding</keyword>